<reference evidence="2 3" key="1">
    <citation type="submission" date="2008-11" db="EMBL/GenBank/DDBJ databases">
        <title>Draft genome sequence of Eubacterium biforme (DSM 3989).</title>
        <authorList>
            <person name="Sudarsanam P."/>
            <person name="Ley R."/>
            <person name="Guruge J."/>
            <person name="Turnbaugh P.J."/>
            <person name="Mahowald M."/>
            <person name="Liep D."/>
            <person name="Gordon J."/>
        </authorList>
    </citation>
    <scope>NUCLEOTIDE SEQUENCE [LARGE SCALE GENOMIC DNA]</scope>
    <source>
        <strain evidence="2 3">DSM 3989</strain>
    </source>
</reference>
<protein>
    <submittedName>
        <fullName evidence="2">Uncharacterized protein</fullName>
    </submittedName>
</protein>
<feature type="transmembrane region" description="Helical" evidence="1">
    <location>
        <begin position="65"/>
        <end position="84"/>
    </location>
</feature>
<organism evidence="2 3">
    <name type="scientific">Holdemanella biformis DSM 3989</name>
    <dbReference type="NCBI Taxonomy" id="518637"/>
    <lineage>
        <taxon>Bacteria</taxon>
        <taxon>Bacillati</taxon>
        <taxon>Bacillota</taxon>
        <taxon>Erysipelotrichia</taxon>
        <taxon>Erysipelotrichales</taxon>
        <taxon>Erysipelotrichaceae</taxon>
        <taxon>Holdemanella</taxon>
    </lineage>
</organism>
<dbReference type="Proteomes" id="UP000004315">
    <property type="component" value="Unassembled WGS sequence"/>
</dbReference>
<name>B7CE16_9FIRM</name>
<keyword evidence="1" id="KW-1133">Transmembrane helix</keyword>
<sequence>MDDVKEQNSVLQTKVDDHNHSMLTMSKKLNRSEVKKYVDAFLVIIGLLIIVGTVIYYLFYNFNSTTMYAICGIVLVVMILLLYIRNYKNNRYGGTNSKMIFLMHISFDPIIIDCINLNSLNKRVSLVAVILFCNSGLSGRLDCCLYIRL</sequence>
<comment type="caution">
    <text evidence="2">The sequence shown here is derived from an EMBL/GenBank/DDBJ whole genome shotgun (WGS) entry which is preliminary data.</text>
</comment>
<evidence type="ECO:0000313" key="2">
    <source>
        <dbReference type="EMBL" id="EEC88975.1"/>
    </source>
</evidence>
<feature type="transmembrane region" description="Helical" evidence="1">
    <location>
        <begin position="37"/>
        <end position="59"/>
    </location>
</feature>
<dbReference type="HOGENOM" id="CLU_1747144_0_0_9"/>
<proteinExistence type="predicted"/>
<keyword evidence="1" id="KW-0472">Membrane</keyword>
<keyword evidence="3" id="KW-1185">Reference proteome</keyword>
<dbReference type="AlphaFoldDB" id="B7CE16"/>
<evidence type="ECO:0000313" key="3">
    <source>
        <dbReference type="Proteomes" id="UP000004315"/>
    </source>
</evidence>
<gene>
    <name evidence="2" type="ORF">EUBIFOR_02451</name>
</gene>
<dbReference type="STRING" id="518637.EUBIFOR_02451"/>
<dbReference type="OrthoDB" id="10012424at2"/>
<accession>B7CE16</accession>
<dbReference type="EMBL" id="ABYT01000132">
    <property type="protein sequence ID" value="EEC88975.1"/>
    <property type="molecule type" value="Genomic_DNA"/>
</dbReference>
<evidence type="ECO:0000256" key="1">
    <source>
        <dbReference type="SAM" id="Phobius"/>
    </source>
</evidence>
<dbReference type="RefSeq" id="WP_003866227.1">
    <property type="nucleotide sequence ID" value="NZ_DS996851.1"/>
</dbReference>
<keyword evidence="1" id="KW-0812">Transmembrane</keyword>